<feature type="domain" description="PepSY" evidence="1">
    <location>
        <begin position="2"/>
        <end position="73"/>
    </location>
</feature>
<evidence type="ECO:0000313" key="3">
    <source>
        <dbReference type="Proteomes" id="UP000555411"/>
    </source>
</evidence>
<sequence>MAAASAASAEADCAVPMAEWQPRGAVVELAGQNGWRVARIRLDDGCYEVTGLDTKGRRIEVKLDPASLAVVEMEFEDGDGGEDHESDDD</sequence>
<evidence type="ECO:0000259" key="1">
    <source>
        <dbReference type="Pfam" id="PF13670"/>
    </source>
</evidence>
<dbReference type="Pfam" id="PF13670">
    <property type="entry name" value="PepSY_2"/>
    <property type="match status" value="1"/>
</dbReference>
<organism evidence="2 3">
    <name type="scientific">Paragemmobacter straminiformis</name>
    <dbReference type="NCBI Taxonomy" id="2045119"/>
    <lineage>
        <taxon>Bacteria</taxon>
        <taxon>Pseudomonadati</taxon>
        <taxon>Pseudomonadota</taxon>
        <taxon>Alphaproteobacteria</taxon>
        <taxon>Rhodobacterales</taxon>
        <taxon>Paracoccaceae</taxon>
        <taxon>Paragemmobacter</taxon>
    </lineage>
</organism>
<dbReference type="Proteomes" id="UP000555411">
    <property type="component" value="Unassembled WGS sequence"/>
</dbReference>
<reference evidence="2 3" key="1">
    <citation type="journal article" date="2017" name="Int. J. Syst. Evol. Microbiol.">
        <title>Gemmobacter straminiformis sp. nov., isolated from an artificial fountain.</title>
        <authorList>
            <person name="Kang J.Y."/>
            <person name="Kim M.J."/>
            <person name="Chun J."/>
            <person name="Son K.P."/>
            <person name="Jahng K.Y."/>
        </authorList>
    </citation>
    <scope>NUCLEOTIDE SEQUENCE [LARGE SCALE GENOMIC DNA]</scope>
    <source>
        <strain evidence="2 3">CAM-8</strain>
    </source>
</reference>
<proteinExistence type="predicted"/>
<name>A0A842I325_9RHOB</name>
<dbReference type="InterPro" id="IPR025711">
    <property type="entry name" value="PepSY"/>
</dbReference>
<gene>
    <name evidence="2" type="ORF">H7F16_03630</name>
</gene>
<keyword evidence="3" id="KW-1185">Reference proteome</keyword>
<evidence type="ECO:0000313" key="2">
    <source>
        <dbReference type="EMBL" id="MBC2834582.1"/>
    </source>
</evidence>
<protein>
    <submittedName>
        <fullName evidence="2">PepSY domain-containing protein</fullName>
    </submittedName>
</protein>
<comment type="caution">
    <text evidence="2">The sequence shown here is derived from an EMBL/GenBank/DDBJ whole genome shotgun (WGS) entry which is preliminary data.</text>
</comment>
<dbReference type="EMBL" id="JACLQD010000001">
    <property type="protein sequence ID" value="MBC2834582.1"/>
    <property type="molecule type" value="Genomic_DNA"/>
</dbReference>
<dbReference type="AlphaFoldDB" id="A0A842I325"/>
<accession>A0A842I325</accession>